<feature type="active site" description="Schiff-base intermediate with substrate; via pyruvic acid" evidence="9 10">
    <location>
        <position position="25"/>
    </location>
</feature>
<evidence type="ECO:0000256" key="3">
    <source>
        <dbReference type="ARBA" id="ARBA00022793"/>
    </source>
</evidence>
<evidence type="ECO:0000256" key="5">
    <source>
        <dbReference type="ARBA" id="ARBA00023145"/>
    </source>
</evidence>
<dbReference type="GO" id="GO:0006523">
    <property type="term" value="P:alanine biosynthetic process"/>
    <property type="evidence" value="ECO:0007669"/>
    <property type="project" value="InterPro"/>
</dbReference>
<evidence type="ECO:0000313" key="14">
    <source>
        <dbReference type="EMBL" id="OFW31794.1"/>
    </source>
</evidence>
<comment type="similarity">
    <text evidence="9">Belongs to the PanD family.</text>
</comment>
<dbReference type="HAMAP" id="MF_00446">
    <property type="entry name" value="PanD"/>
    <property type="match status" value="1"/>
</dbReference>
<organism evidence="14 15">
    <name type="scientific">Candidatus Aquicultor primus</name>
    <dbReference type="NCBI Taxonomy" id="1797195"/>
    <lineage>
        <taxon>Bacteria</taxon>
        <taxon>Bacillati</taxon>
        <taxon>Actinomycetota</taxon>
        <taxon>Candidatus Aquicultoria</taxon>
        <taxon>Candidatus Aquicultorales</taxon>
        <taxon>Candidatus Aquicultoraceae</taxon>
        <taxon>Candidatus Aquicultor</taxon>
    </lineage>
</organism>
<evidence type="ECO:0000256" key="4">
    <source>
        <dbReference type="ARBA" id="ARBA00022813"/>
    </source>
</evidence>
<protein>
    <recommendedName>
        <fullName evidence="9">Aspartate 1-decarboxylase</fullName>
        <ecNumber evidence="9">4.1.1.11</ecNumber>
    </recommendedName>
    <alternativeName>
        <fullName evidence="9">Aspartate alpha-decarboxylase</fullName>
    </alternativeName>
    <component>
        <recommendedName>
            <fullName evidence="9">Aspartate 1-decarboxylase beta chain</fullName>
        </recommendedName>
    </component>
    <component>
        <recommendedName>
            <fullName evidence="9">Aspartate 1-decarboxylase alpha chain</fullName>
        </recommendedName>
    </component>
</protein>
<dbReference type="PIRSF" id="PIRSF006246">
    <property type="entry name" value="Asp_decarbox"/>
    <property type="match status" value="1"/>
</dbReference>
<comment type="cofactor">
    <cofactor evidence="9 10">
        <name>pyruvate</name>
        <dbReference type="ChEBI" id="CHEBI:15361"/>
    </cofactor>
    <text evidence="9 10">Binds 1 pyruvoyl group covalently per subunit.</text>
</comment>
<keyword evidence="7 9" id="KW-0704">Schiff base</keyword>
<dbReference type="CDD" id="cd06919">
    <property type="entry name" value="Asp_decarbox"/>
    <property type="match status" value="1"/>
</dbReference>
<proteinExistence type="inferred from homology"/>
<keyword evidence="1 9" id="KW-0963">Cytoplasm</keyword>
<feature type="modified residue" description="Pyruvic acid (Ser)" evidence="9 12">
    <location>
        <position position="25"/>
    </location>
</feature>
<dbReference type="PANTHER" id="PTHR21012">
    <property type="entry name" value="ASPARTATE 1-DECARBOXYLASE"/>
    <property type="match status" value="1"/>
</dbReference>
<comment type="catalytic activity">
    <reaction evidence="9">
        <text>L-aspartate + H(+) = beta-alanine + CO2</text>
        <dbReference type="Rhea" id="RHEA:19497"/>
        <dbReference type="ChEBI" id="CHEBI:15378"/>
        <dbReference type="ChEBI" id="CHEBI:16526"/>
        <dbReference type="ChEBI" id="CHEBI:29991"/>
        <dbReference type="ChEBI" id="CHEBI:57966"/>
        <dbReference type="EC" id="4.1.1.11"/>
    </reaction>
</comment>
<accession>A0A1F2UFH4</accession>
<dbReference type="InterPro" id="IPR009010">
    <property type="entry name" value="Asp_de-COase-like_dom_sf"/>
</dbReference>
<evidence type="ECO:0000256" key="8">
    <source>
        <dbReference type="ARBA" id="ARBA00023317"/>
    </source>
</evidence>
<comment type="function">
    <text evidence="9">Catalyzes the pyruvoyl-dependent decarboxylation of aspartate to produce beta-alanine.</text>
</comment>
<dbReference type="GO" id="GO:0015940">
    <property type="term" value="P:pantothenate biosynthetic process"/>
    <property type="evidence" value="ECO:0007669"/>
    <property type="project" value="UniProtKB-UniRule"/>
</dbReference>
<dbReference type="AlphaFoldDB" id="A0A1F2UFH4"/>
<feature type="chain" id="PRO_5013993418" description="Aspartate 1-decarboxylase beta chain" evidence="9 13">
    <location>
        <begin position="1"/>
        <end position="24"/>
    </location>
</feature>
<comment type="subunit">
    <text evidence="9">Heterooctamer of four alpha and four beta subunits.</text>
</comment>
<dbReference type="Gene3D" id="2.40.40.20">
    <property type="match status" value="1"/>
</dbReference>
<evidence type="ECO:0000256" key="10">
    <source>
        <dbReference type="PIRSR" id="PIRSR006246-1"/>
    </source>
</evidence>
<comment type="caution">
    <text evidence="14">The sequence shown here is derived from an EMBL/GenBank/DDBJ whole genome shotgun (WGS) entry which is preliminary data.</text>
</comment>
<dbReference type="Proteomes" id="UP000178086">
    <property type="component" value="Unassembled WGS sequence"/>
</dbReference>
<evidence type="ECO:0000256" key="13">
    <source>
        <dbReference type="PIRSR" id="PIRSR006246-5"/>
    </source>
</evidence>
<feature type="active site" description="Proton donor" evidence="9 10">
    <location>
        <position position="58"/>
    </location>
</feature>
<comment type="pathway">
    <text evidence="9">Cofactor biosynthesis; (R)-pantothenate biosynthesis; beta-alanine from L-aspartate: step 1/1.</text>
</comment>
<evidence type="ECO:0000313" key="15">
    <source>
        <dbReference type="Proteomes" id="UP000178086"/>
    </source>
</evidence>
<evidence type="ECO:0000256" key="7">
    <source>
        <dbReference type="ARBA" id="ARBA00023270"/>
    </source>
</evidence>
<evidence type="ECO:0000256" key="2">
    <source>
        <dbReference type="ARBA" id="ARBA00022655"/>
    </source>
</evidence>
<dbReference type="EMBL" id="MELI01000112">
    <property type="protein sequence ID" value="OFW31794.1"/>
    <property type="molecule type" value="Genomic_DNA"/>
</dbReference>
<name>A0A1F2UFH4_9ACTN</name>
<evidence type="ECO:0000256" key="11">
    <source>
        <dbReference type="PIRSR" id="PIRSR006246-2"/>
    </source>
</evidence>
<reference evidence="14 15" key="1">
    <citation type="journal article" date="2016" name="Nat. Commun.">
        <title>Thousands of microbial genomes shed light on interconnected biogeochemical processes in an aquifer system.</title>
        <authorList>
            <person name="Anantharaman K."/>
            <person name="Brown C.T."/>
            <person name="Hug L.A."/>
            <person name="Sharon I."/>
            <person name="Castelle C.J."/>
            <person name="Probst A.J."/>
            <person name="Thomas B.C."/>
            <person name="Singh A."/>
            <person name="Wilkins M.J."/>
            <person name="Karaoz U."/>
            <person name="Brodie E.L."/>
            <person name="Williams K.H."/>
            <person name="Hubbard S.S."/>
            <person name="Banfield J.F."/>
        </authorList>
    </citation>
    <scope>NUCLEOTIDE SEQUENCE [LARGE SCALE GENOMIC DNA]</scope>
</reference>
<evidence type="ECO:0000256" key="9">
    <source>
        <dbReference type="HAMAP-Rule" id="MF_00446"/>
    </source>
</evidence>
<dbReference type="SUPFAM" id="SSF50692">
    <property type="entry name" value="ADC-like"/>
    <property type="match status" value="1"/>
</dbReference>
<dbReference type="GO" id="GO:0005829">
    <property type="term" value="C:cytosol"/>
    <property type="evidence" value="ECO:0007669"/>
    <property type="project" value="TreeGrafter"/>
</dbReference>
<keyword evidence="5 9" id="KW-0865">Zymogen</keyword>
<keyword evidence="3 9" id="KW-0210">Decarboxylase</keyword>
<keyword evidence="4 9" id="KW-0068">Autocatalytic cleavage</keyword>
<dbReference type="PANTHER" id="PTHR21012:SF0">
    <property type="entry name" value="ASPARTATE 1-DECARBOXYLASE"/>
    <property type="match status" value="1"/>
</dbReference>
<dbReference type="GO" id="GO:0004068">
    <property type="term" value="F:aspartate 1-decarboxylase activity"/>
    <property type="evidence" value="ECO:0007669"/>
    <property type="project" value="UniProtKB-UniRule"/>
</dbReference>
<dbReference type="UniPathway" id="UPA00028">
    <property type="reaction ID" value="UER00002"/>
</dbReference>
<feature type="binding site" evidence="9 11">
    <location>
        <position position="57"/>
    </location>
    <ligand>
        <name>substrate</name>
    </ligand>
</feature>
<keyword evidence="8 9" id="KW-0670">Pyruvate</keyword>
<keyword evidence="6 9" id="KW-0456">Lyase</keyword>
<gene>
    <name evidence="9" type="primary">panD</name>
    <name evidence="14" type="ORF">A2074_08470</name>
</gene>
<evidence type="ECO:0000256" key="6">
    <source>
        <dbReference type="ARBA" id="ARBA00023239"/>
    </source>
</evidence>
<evidence type="ECO:0000256" key="1">
    <source>
        <dbReference type="ARBA" id="ARBA00022490"/>
    </source>
</evidence>
<dbReference type="Pfam" id="PF02261">
    <property type="entry name" value="Asp_decarbox"/>
    <property type="match status" value="1"/>
</dbReference>
<keyword evidence="2 9" id="KW-0566">Pantothenate biosynthesis</keyword>
<dbReference type="InterPro" id="IPR003190">
    <property type="entry name" value="Asp_decarbox"/>
</dbReference>
<evidence type="ECO:0000256" key="12">
    <source>
        <dbReference type="PIRSR" id="PIRSR006246-3"/>
    </source>
</evidence>
<sequence>MQRFMLRGKIHRATITEANVDYIGSVTIDSELMALADILENEKVSVVNLDNGVRLETYAIAGARGSGVICLNGAAALLMQPGEKVIILSYAIVSESEIAEWQPRVVLVDNDNKPVTAAKVLHPATSR</sequence>
<comment type="PTM">
    <text evidence="9 12">Is synthesized initially as an inactive proenzyme, which is activated by self-cleavage at a specific serine bond to produce a beta-subunit with a hydroxyl group at its C-terminus and an alpha-subunit with a pyruvoyl group at its N-terminus.</text>
</comment>
<dbReference type="EC" id="4.1.1.11" evidence="9"/>
<feature type="chain" id="PRO_5013993419" description="Aspartate 1-decarboxylase alpha chain" evidence="9 13">
    <location>
        <begin position="25"/>
        <end position="127"/>
    </location>
</feature>
<feature type="binding site" evidence="9 11">
    <location>
        <begin position="73"/>
        <end position="75"/>
    </location>
    <ligand>
        <name>substrate</name>
    </ligand>
</feature>
<dbReference type="NCBIfam" id="TIGR00223">
    <property type="entry name" value="panD"/>
    <property type="match status" value="1"/>
</dbReference>
<comment type="subcellular location">
    <subcellularLocation>
        <location evidence="9">Cytoplasm</location>
    </subcellularLocation>
</comment>